<feature type="domain" description="SRCR" evidence="9">
    <location>
        <begin position="135"/>
        <end position="227"/>
    </location>
</feature>
<feature type="domain" description="SRCR" evidence="9">
    <location>
        <begin position="332"/>
        <end position="432"/>
    </location>
</feature>
<feature type="disulfide bond" evidence="5">
    <location>
        <begin position="196"/>
        <end position="206"/>
    </location>
</feature>
<feature type="disulfide bond" evidence="5">
    <location>
        <begin position="507"/>
        <end position="517"/>
    </location>
</feature>
<gene>
    <name evidence="11" type="primary">SCART1</name>
</gene>
<protein>
    <submittedName>
        <fullName evidence="11">Scavenger receptor cysteine-rich domain-containing protein SCART1 isoform X1</fullName>
    </submittedName>
</protein>
<dbReference type="SMART" id="SM00202">
    <property type="entry name" value="SR"/>
    <property type="match status" value="8"/>
</dbReference>
<dbReference type="InterPro" id="IPR036772">
    <property type="entry name" value="SRCR-like_dom_sf"/>
</dbReference>
<dbReference type="Gene3D" id="3.10.250.10">
    <property type="entry name" value="SRCR-like domain"/>
    <property type="match status" value="8"/>
</dbReference>
<accession>A0ABM4QBQ4</accession>
<dbReference type="GeneID" id="103556384"/>
<keyword evidence="3 5" id="KW-1015">Disulfide bond</keyword>
<keyword evidence="11" id="KW-0675">Receptor</keyword>
<feature type="disulfide bond" evidence="5">
    <location>
        <begin position="97"/>
        <end position="107"/>
    </location>
</feature>
<feature type="region of interest" description="Disordered" evidence="6">
    <location>
        <begin position="1016"/>
        <end position="1036"/>
    </location>
</feature>
<keyword evidence="7" id="KW-1133">Transmembrane helix</keyword>
<feature type="disulfide bond" evidence="5">
    <location>
        <begin position="301"/>
        <end position="311"/>
    </location>
</feature>
<feature type="domain" description="SRCR" evidence="9">
    <location>
        <begin position="543"/>
        <end position="643"/>
    </location>
</feature>
<reference evidence="10" key="1">
    <citation type="submission" date="2025-05" db="UniProtKB">
        <authorList>
            <consortium name="RefSeq"/>
        </authorList>
    </citation>
    <scope>NUCLEOTIDE SEQUENCE [LARGE SCALE GENOMIC DNA]</scope>
</reference>
<keyword evidence="7" id="KW-0472">Membrane</keyword>
<feature type="signal peptide" evidence="8">
    <location>
        <begin position="1"/>
        <end position="19"/>
    </location>
</feature>
<sequence>MRAALWALILGPLLLSLRAVPTGGPGDLRLAYRPSPCDGVVLVQREGKWGHVCNREWTQREASVVCRQLGCGDAVGAPKYVPLPGEMQLPWLHNVSCSGKESSLWECSLGAWTRSKCPHEWVVVALCKSGTFREIRLVQGRSPCAGLPEIRNVNGVDRLCGLHQEEATVFCQELRCGPALQASRQGLGVVGKYMTCRGTEKTIRDCRLNNNLRSGCDFQQDAEVVCSGHTEARLVGGEHPCAGRLEVRRGLAWGAICDSDLDQATAHVVCRELQCGVAVSMPRGTHFGRGSGLIWTEAFHCAGNESLLFHCPRGPGHQCGHDQDAGLRCSEFRLVNGSSSCEGRLELQVQGAWKPLCAAHWDLADATVLCHQLNCGNAVATPQGGHFGDGDAPIWPDVFHCTGTEPYLWNCPVSTLGAPACALGNAAAVVCSGLPDALRLRDGQSRCDGRVEISLDGVWGRVLDDGWDLHGAAVVCRQLGCGGAERAYDAPAPPRGAVPVRLSRARCLGTESRLTQCNVSAALLVSAGTSRDAGVLCSGSRRVRLAAGPGRCAGRVEVLHGGAWGTVCDDGWDLRDAHVVCRQLACGAALSAPGAAHFGAGAGRIWMDELGCGGQESALWQCPSEGWGRHDCGHKEDAGVFCSESVALRLRGGTHHCTGWLDVFYNGTWGAVCSNTLKDTSMSIICKQLGCGEQGWLENRPVHAAGLGVSWVDNIECRRLRNSTLWQCPSAPWNPRSCTRGEEVWITCAGSSEQTPQDSTETLNCLSTHSCPEEGALRVRGGEDDCSGRVELWHAGSWGTVCDDSWDLADAEVVCRQLGCGRALSALAGAAFGPGSGPVWLDEVQCRGSEASLRSCPAEPWGRGDCAHKEDAGVRCSRDKGTTALPEASGSTLVPLPALKAGSLPVTFCFILGTLLGIVLLVLGTKWCHDRGACRDSRMSGSLHSEGVYEDIAAIPVEEKDNSPGGSQDLMLEEEYDDAQELEQDPEDEGAEEGAPLSSVGLFTAWAQKFGLGRKTRVAGAPGRDDPELRMGDISETRGWERTQVHGGFHFPRKMLLNSL</sequence>
<feature type="domain" description="SRCR" evidence="9">
    <location>
        <begin position="438"/>
        <end position="538"/>
    </location>
</feature>
<feature type="chain" id="PRO_5045468386" evidence="8">
    <location>
        <begin position="20"/>
        <end position="1060"/>
    </location>
</feature>
<feature type="disulfide bond" evidence="5">
    <location>
        <begin position="581"/>
        <end position="642"/>
    </location>
</feature>
<feature type="domain" description="SRCR" evidence="9">
    <location>
        <begin position="232"/>
        <end position="330"/>
    </location>
</feature>
<feature type="domain" description="SRCR" evidence="9">
    <location>
        <begin position="28"/>
        <end position="128"/>
    </location>
</feature>
<evidence type="ECO:0000256" key="5">
    <source>
        <dbReference type="PROSITE-ProRule" id="PRU00196"/>
    </source>
</evidence>
<feature type="disulfide bond" evidence="5">
    <location>
        <begin position="612"/>
        <end position="622"/>
    </location>
</feature>
<feature type="disulfide bond" evidence="5">
    <location>
        <begin position="370"/>
        <end position="431"/>
    </location>
</feature>
<dbReference type="PROSITE" id="PS50287">
    <property type="entry name" value="SRCR_2"/>
    <property type="match status" value="8"/>
</dbReference>
<feature type="disulfide bond" evidence="5">
    <location>
        <begin position="53"/>
        <end position="117"/>
    </location>
</feature>
<feature type="disulfide bond" evidence="5">
    <location>
        <begin position="846"/>
        <end position="856"/>
    </location>
</feature>
<dbReference type="Proteomes" id="UP001652662">
    <property type="component" value="Chromosome 1"/>
</dbReference>
<feature type="disulfide bond" evidence="5">
    <location>
        <begin position="802"/>
        <end position="866"/>
    </location>
</feature>
<dbReference type="PANTHER" id="PTHR19331">
    <property type="entry name" value="SCAVENGER RECEPTOR DOMAIN-CONTAINING"/>
    <property type="match status" value="1"/>
</dbReference>
<keyword evidence="7" id="KW-0812">Transmembrane</keyword>
<feature type="disulfide bond" evidence="5">
    <location>
        <begin position="66"/>
        <end position="127"/>
    </location>
</feature>
<evidence type="ECO:0000313" key="10">
    <source>
        <dbReference type="Proteomes" id="UP001652662"/>
    </source>
</evidence>
<keyword evidence="2" id="KW-0677">Repeat</keyword>
<evidence type="ECO:0000256" key="7">
    <source>
        <dbReference type="SAM" id="Phobius"/>
    </source>
</evidence>
<name>A0ABM4QBQ4_EQUPR</name>
<evidence type="ECO:0000313" key="11">
    <source>
        <dbReference type="RefSeq" id="XP_070486863.1"/>
    </source>
</evidence>
<feature type="disulfide bond" evidence="5">
    <location>
        <begin position="401"/>
        <end position="411"/>
    </location>
</feature>
<evidence type="ECO:0000259" key="9">
    <source>
        <dbReference type="PROSITE" id="PS50287"/>
    </source>
</evidence>
<comment type="caution">
    <text evidence="5">Lacks conserved residue(s) required for the propagation of feature annotation.</text>
</comment>
<feature type="domain" description="SRCR" evidence="9">
    <location>
        <begin position="648"/>
        <end position="749"/>
    </location>
</feature>
<evidence type="ECO:0000256" key="2">
    <source>
        <dbReference type="ARBA" id="ARBA00022737"/>
    </source>
</evidence>
<dbReference type="PANTHER" id="PTHR19331:SF465">
    <property type="entry name" value="EGG PEPTIDE SPERACT RECEPTOR"/>
    <property type="match status" value="1"/>
</dbReference>
<dbReference type="InterPro" id="IPR001190">
    <property type="entry name" value="SRCR"/>
</dbReference>
<dbReference type="SUPFAM" id="SSF56487">
    <property type="entry name" value="SRCR-like"/>
    <property type="match status" value="8"/>
</dbReference>
<organism evidence="10 11">
    <name type="scientific">Equus przewalskii</name>
    <name type="common">Przewalski's horse</name>
    <name type="synonym">Equus caballus przewalskii</name>
    <dbReference type="NCBI Taxonomy" id="9798"/>
    <lineage>
        <taxon>Eukaryota</taxon>
        <taxon>Metazoa</taxon>
        <taxon>Chordata</taxon>
        <taxon>Craniata</taxon>
        <taxon>Vertebrata</taxon>
        <taxon>Euteleostomi</taxon>
        <taxon>Mammalia</taxon>
        <taxon>Eutheria</taxon>
        <taxon>Laurasiatheria</taxon>
        <taxon>Perissodactyla</taxon>
        <taxon>Equidae</taxon>
        <taxon>Equus</taxon>
    </lineage>
</organism>
<evidence type="ECO:0000256" key="3">
    <source>
        <dbReference type="ARBA" id="ARBA00023157"/>
    </source>
</evidence>
<keyword evidence="10" id="KW-1185">Reference proteome</keyword>
<evidence type="ECO:0000256" key="4">
    <source>
        <dbReference type="ARBA" id="ARBA00023180"/>
    </source>
</evidence>
<dbReference type="RefSeq" id="XP_070486863.1">
    <property type="nucleotide sequence ID" value="XM_070630762.1"/>
</dbReference>
<feature type="domain" description="SRCR" evidence="9">
    <location>
        <begin position="777"/>
        <end position="877"/>
    </location>
</feature>
<dbReference type="PRINTS" id="PR00258">
    <property type="entry name" value="SPERACTRCPTR"/>
</dbReference>
<feature type="disulfide bond" evidence="5">
    <location>
        <begin position="357"/>
        <end position="421"/>
    </location>
</feature>
<evidence type="ECO:0000256" key="8">
    <source>
        <dbReference type="SAM" id="SignalP"/>
    </source>
</evidence>
<dbReference type="PROSITE" id="PS00420">
    <property type="entry name" value="SRCR_1"/>
    <property type="match status" value="1"/>
</dbReference>
<feature type="disulfide bond" evidence="5">
    <location>
        <begin position="476"/>
        <end position="537"/>
    </location>
</feature>
<feature type="transmembrane region" description="Helical" evidence="7">
    <location>
        <begin position="904"/>
        <end position="923"/>
    </location>
</feature>
<feature type="disulfide bond" evidence="5">
    <location>
        <begin position="815"/>
        <end position="876"/>
    </location>
</feature>
<keyword evidence="4" id="KW-0325">Glycoprotein</keyword>
<keyword evidence="1 8" id="KW-0732">Signal</keyword>
<proteinExistence type="predicted"/>
<evidence type="ECO:0000256" key="6">
    <source>
        <dbReference type="SAM" id="MobiDB-lite"/>
    </source>
</evidence>
<reference evidence="11" key="2">
    <citation type="submission" date="2025-08" db="UniProtKB">
        <authorList>
            <consortium name="RefSeq"/>
        </authorList>
    </citation>
    <scope>IDENTIFICATION</scope>
    <source>
        <tissue evidence="11">Blood</tissue>
    </source>
</reference>
<dbReference type="Pfam" id="PF00530">
    <property type="entry name" value="SRCR"/>
    <property type="match status" value="8"/>
</dbReference>
<evidence type="ECO:0000256" key="1">
    <source>
        <dbReference type="ARBA" id="ARBA00022729"/>
    </source>
</evidence>
<feature type="disulfide bond" evidence="5">
    <location>
        <begin position="568"/>
        <end position="632"/>
    </location>
</feature>
<feature type="compositionally biased region" description="Basic and acidic residues" evidence="6">
    <location>
        <begin position="1023"/>
        <end position="1036"/>
    </location>
</feature>